<evidence type="ECO:0000256" key="3">
    <source>
        <dbReference type="ARBA" id="ARBA00022763"/>
    </source>
</evidence>
<dbReference type="InterPro" id="IPR016467">
    <property type="entry name" value="DNA_recomb/repair_RecA-like"/>
</dbReference>
<dbReference type="PIRSF" id="PIRSF005856">
    <property type="entry name" value="Rad51"/>
    <property type="match status" value="1"/>
</dbReference>
<name>A0A6J2X9C7_SITOR</name>
<keyword evidence="2" id="KW-0547">Nucleotide-binding</keyword>
<keyword evidence="8" id="KW-1185">Reference proteome</keyword>
<reference evidence="9 10" key="1">
    <citation type="submission" date="2025-04" db="UniProtKB">
        <authorList>
            <consortium name="RefSeq"/>
        </authorList>
    </citation>
    <scope>IDENTIFICATION</scope>
    <source>
        <tissue evidence="9 10">Gonads</tissue>
    </source>
</reference>
<dbReference type="AlphaFoldDB" id="A0A6J2X9C7"/>
<dbReference type="PROSITE" id="PS50162">
    <property type="entry name" value="RECA_2"/>
    <property type="match status" value="1"/>
</dbReference>
<keyword evidence="3" id="KW-0227">DNA damage</keyword>
<evidence type="ECO:0000256" key="1">
    <source>
        <dbReference type="ARBA" id="ARBA00004123"/>
    </source>
</evidence>
<dbReference type="PANTHER" id="PTHR46487">
    <property type="entry name" value="DNA REPAIR PROTEIN XRCC3"/>
    <property type="match status" value="1"/>
</dbReference>
<dbReference type="Gene3D" id="3.40.50.300">
    <property type="entry name" value="P-loop containing nucleotide triphosphate hydrolases"/>
    <property type="match status" value="1"/>
</dbReference>
<evidence type="ECO:0000313" key="13">
    <source>
        <dbReference type="RefSeq" id="XP_030747850.1"/>
    </source>
</evidence>
<dbReference type="OrthoDB" id="1861185at2759"/>
<evidence type="ECO:0000313" key="9">
    <source>
        <dbReference type="RefSeq" id="XP_030747846.1"/>
    </source>
</evidence>
<dbReference type="RefSeq" id="XP_030747852.1">
    <property type="nucleotide sequence ID" value="XM_030891992.1"/>
</dbReference>
<dbReference type="InterPro" id="IPR027417">
    <property type="entry name" value="P-loop_NTPase"/>
</dbReference>
<dbReference type="InterPro" id="IPR020588">
    <property type="entry name" value="RecA_ATP-bd"/>
</dbReference>
<dbReference type="CDD" id="cd19491">
    <property type="entry name" value="XRCC3"/>
    <property type="match status" value="1"/>
</dbReference>
<dbReference type="GO" id="GO:0005657">
    <property type="term" value="C:replication fork"/>
    <property type="evidence" value="ECO:0007669"/>
    <property type="project" value="TreeGrafter"/>
</dbReference>
<dbReference type="RefSeq" id="XP_030747847.1">
    <property type="nucleotide sequence ID" value="XM_030891987.1"/>
</dbReference>
<dbReference type="PANTHER" id="PTHR46487:SF1">
    <property type="entry name" value="DNA REPAIR PROTEIN XRCC3"/>
    <property type="match status" value="1"/>
</dbReference>
<evidence type="ECO:0000259" key="7">
    <source>
        <dbReference type="PROSITE" id="PS50162"/>
    </source>
</evidence>
<proteinExistence type="predicted"/>
<evidence type="ECO:0000256" key="6">
    <source>
        <dbReference type="ARBA" id="ARBA00023242"/>
    </source>
</evidence>
<dbReference type="RefSeq" id="XP_030747850.1">
    <property type="nucleotide sequence ID" value="XM_030891990.1"/>
</dbReference>
<evidence type="ECO:0000256" key="2">
    <source>
        <dbReference type="ARBA" id="ARBA00022741"/>
    </source>
</evidence>
<feature type="domain" description="RecA family profile 1" evidence="7">
    <location>
        <begin position="70"/>
        <end position="239"/>
    </location>
</feature>
<dbReference type="RefSeq" id="XP_030747849.1">
    <property type="nucleotide sequence ID" value="XM_030891989.1"/>
</dbReference>
<dbReference type="GO" id="GO:0000722">
    <property type="term" value="P:telomere maintenance via recombination"/>
    <property type="evidence" value="ECO:0007669"/>
    <property type="project" value="TreeGrafter"/>
</dbReference>
<dbReference type="Pfam" id="PF08423">
    <property type="entry name" value="Rad51"/>
    <property type="match status" value="1"/>
</dbReference>
<evidence type="ECO:0000313" key="14">
    <source>
        <dbReference type="RefSeq" id="XP_030747851.1"/>
    </source>
</evidence>
<evidence type="ECO:0000256" key="4">
    <source>
        <dbReference type="ARBA" id="ARBA00022840"/>
    </source>
</evidence>
<evidence type="ECO:0000313" key="11">
    <source>
        <dbReference type="RefSeq" id="XP_030747848.1"/>
    </source>
</evidence>
<keyword evidence="4" id="KW-0067">ATP-binding</keyword>
<dbReference type="GO" id="GO:0090656">
    <property type="term" value="P:t-circle formation"/>
    <property type="evidence" value="ECO:0007669"/>
    <property type="project" value="TreeGrafter"/>
</dbReference>
<dbReference type="RefSeq" id="XP_030747848.1">
    <property type="nucleotide sequence ID" value="XM_030891988.1"/>
</dbReference>
<dbReference type="Proteomes" id="UP000504635">
    <property type="component" value="Unplaced"/>
</dbReference>
<dbReference type="GO" id="GO:0140664">
    <property type="term" value="F:ATP-dependent DNA damage sensor activity"/>
    <property type="evidence" value="ECO:0007669"/>
    <property type="project" value="InterPro"/>
</dbReference>
<dbReference type="GO" id="GO:0000400">
    <property type="term" value="F:four-way junction DNA binding"/>
    <property type="evidence" value="ECO:0007669"/>
    <property type="project" value="TreeGrafter"/>
</dbReference>
<evidence type="ECO:0000313" key="8">
    <source>
        <dbReference type="Proteomes" id="UP000504635"/>
    </source>
</evidence>
<dbReference type="RefSeq" id="XP_030747851.1">
    <property type="nucleotide sequence ID" value="XM_030891991.1"/>
</dbReference>
<comment type="subcellular location">
    <subcellularLocation>
        <location evidence="1">Nucleus</location>
    </subcellularLocation>
</comment>
<accession>A0A6J2X9C7</accession>
<keyword evidence="6" id="KW-0539">Nucleus</keyword>
<gene>
    <name evidence="9 10 11 12 13 14 15" type="primary">LOC115876275</name>
</gene>
<dbReference type="GO" id="GO:0033065">
    <property type="term" value="C:Rad51C-XRCC3 complex"/>
    <property type="evidence" value="ECO:0007669"/>
    <property type="project" value="TreeGrafter"/>
</dbReference>
<sequence>MEKITNLLSLDTLNALSKANLNSYPQILDTSTKEIHNRTRISLEDIKKIKKVAADEVLKNKICTVDQLPPWDRLRTGCKNIDSVLRNGLPINGIVELYGPSGVGKTQFCLQVALQTKLSCDKGAVYICTEDVFPAKRLSQLSVLWREKHNLNIDFESNVYIQHIPDSIHLNKCLKVSLPRLMETKNIGIIVIDSIAGLFRSENENPNYITRSQDFREISRNLLQLQKKYNCALLVTNQYFKVIDNLITGISEPCLGLAWANNVVTRLSIQRTCNNVRSFQVIFSPDLPPLTTNFIIESDGLNSV</sequence>
<dbReference type="KEGG" id="soy:115876275"/>
<dbReference type="InterPro" id="IPR013632">
    <property type="entry name" value="Rad51_C"/>
</dbReference>
<keyword evidence="5" id="KW-0234">DNA repair</keyword>
<dbReference type="GO" id="GO:0045003">
    <property type="term" value="P:double-strand break repair via synthesis-dependent strand annealing"/>
    <property type="evidence" value="ECO:0007669"/>
    <property type="project" value="TreeGrafter"/>
</dbReference>
<dbReference type="GO" id="GO:0005524">
    <property type="term" value="F:ATP binding"/>
    <property type="evidence" value="ECO:0007669"/>
    <property type="project" value="UniProtKB-KW"/>
</dbReference>
<evidence type="ECO:0000313" key="10">
    <source>
        <dbReference type="RefSeq" id="XP_030747847.1"/>
    </source>
</evidence>
<dbReference type="GO" id="GO:0071140">
    <property type="term" value="P:resolution of mitotic recombination intermediates"/>
    <property type="evidence" value="ECO:0007669"/>
    <property type="project" value="TreeGrafter"/>
</dbReference>
<organism evidence="8 11">
    <name type="scientific">Sitophilus oryzae</name>
    <name type="common">Rice weevil</name>
    <name type="synonym">Curculio oryzae</name>
    <dbReference type="NCBI Taxonomy" id="7048"/>
    <lineage>
        <taxon>Eukaryota</taxon>
        <taxon>Metazoa</taxon>
        <taxon>Ecdysozoa</taxon>
        <taxon>Arthropoda</taxon>
        <taxon>Hexapoda</taxon>
        <taxon>Insecta</taxon>
        <taxon>Pterygota</taxon>
        <taxon>Neoptera</taxon>
        <taxon>Endopterygota</taxon>
        <taxon>Coleoptera</taxon>
        <taxon>Polyphaga</taxon>
        <taxon>Cucujiformia</taxon>
        <taxon>Curculionidae</taxon>
        <taxon>Dryophthorinae</taxon>
        <taxon>Sitophilus</taxon>
    </lineage>
</organism>
<protein>
    <submittedName>
        <fullName evidence="9 10">DNA repair protein XRCC3 isoform X1</fullName>
    </submittedName>
</protein>
<evidence type="ECO:0000256" key="5">
    <source>
        <dbReference type="ARBA" id="ARBA00023204"/>
    </source>
</evidence>
<evidence type="ECO:0000313" key="15">
    <source>
        <dbReference type="RefSeq" id="XP_030747852.1"/>
    </source>
</evidence>
<dbReference type="GeneID" id="115876275"/>
<dbReference type="InterPro" id="IPR047348">
    <property type="entry name" value="XRCC3-like_C"/>
</dbReference>
<evidence type="ECO:0000313" key="12">
    <source>
        <dbReference type="RefSeq" id="XP_030747849.1"/>
    </source>
</evidence>
<dbReference type="RefSeq" id="XP_030747846.1">
    <property type="nucleotide sequence ID" value="XM_030891986.1"/>
</dbReference>
<dbReference type="SUPFAM" id="SSF52540">
    <property type="entry name" value="P-loop containing nucleoside triphosphate hydrolases"/>
    <property type="match status" value="1"/>
</dbReference>